<feature type="domain" description="Allene oxide cyclase barrel-like" evidence="1">
    <location>
        <begin position="77"/>
        <end position="184"/>
    </location>
</feature>
<dbReference type="GO" id="GO:0017000">
    <property type="term" value="P:antibiotic biosynthetic process"/>
    <property type="evidence" value="ECO:0007669"/>
    <property type="project" value="InterPro"/>
</dbReference>
<reference evidence="2 3" key="1">
    <citation type="submission" date="2020-06" db="EMBL/GenBank/DDBJ databases">
        <title>Genome mining for natural products.</title>
        <authorList>
            <person name="Zhang B."/>
            <person name="Shi J."/>
            <person name="Ge H."/>
        </authorList>
    </citation>
    <scope>NUCLEOTIDE SEQUENCE [LARGE SCALE GENOMIC DNA]</scope>
    <source>
        <strain evidence="2 3">NA00687</strain>
    </source>
</reference>
<gene>
    <name evidence="2" type="ORF">HUT08_11705</name>
</gene>
<dbReference type="AlphaFoldDB" id="A0A7H8N6X5"/>
<accession>A0A7H8N6X5</accession>
<dbReference type="RefSeq" id="WP_176161831.1">
    <property type="nucleotide sequence ID" value="NZ_CP054929.1"/>
</dbReference>
<dbReference type="InterPro" id="IPR041013">
    <property type="entry name" value="AOC-like"/>
</dbReference>
<organism evidence="2 3">
    <name type="scientific">Streptomyces buecherae</name>
    <dbReference type="NCBI Taxonomy" id="2763006"/>
    <lineage>
        <taxon>Bacteria</taxon>
        <taxon>Bacillati</taxon>
        <taxon>Actinomycetota</taxon>
        <taxon>Actinomycetes</taxon>
        <taxon>Kitasatosporales</taxon>
        <taxon>Streptomycetaceae</taxon>
        <taxon>Streptomyces</taxon>
    </lineage>
</organism>
<protein>
    <recommendedName>
        <fullName evidence="1">Allene oxide cyclase barrel-like domain-containing protein</fullName>
    </recommendedName>
</protein>
<evidence type="ECO:0000313" key="3">
    <source>
        <dbReference type="Proteomes" id="UP000509303"/>
    </source>
</evidence>
<dbReference type="Pfam" id="PF18678">
    <property type="entry name" value="AOC_like"/>
    <property type="match status" value="1"/>
</dbReference>
<proteinExistence type="predicted"/>
<dbReference type="Proteomes" id="UP000509303">
    <property type="component" value="Chromosome"/>
</dbReference>
<evidence type="ECO:0000259" key="1">
    <source>
        <dbReference type="Pfam" id="PF18678"/>
    </source>
</evidence>
<dbReference type="InterPro" id="IPR044859">
    <property type="entry name" value="Allene_oxi_cyc_Dirigent"/>
</dbReference>
<dbReference type="Gene3D" id="2.40.480.10">
    <property type="entry name" value="Allene oxide cyclase-like"/>
    <property type="match status" value="1"/>
</dbReference>
<sequence>MVASHVESTVASPNKRGNLFKSGIKRATLAKCVAVSLAAATVGFCTLGTAGAQTPERAPDKNQAEIIDFTFHNEQYADNDLAPSGPSLGDMNSYSGSLIKDGRAIGRGGGTCQGVHLDGARMTMQCLVTLDLERGSLTMQSLAVKGSKTVEMAITGGTGAYNTARGTVQWWDIGAPVETVRATILH</sequence>
<keyword evidence="3" id="KW-1185">Reference proteome</keyword>
<dbReference type="EMBL" id="CP054929">
    <property type="protein sequence ID" value="QKW50096.1"/>
    <property type="molecule type" value="Genomic_DNA"/>
</dbReference>
<name>A0A7H8N6X5_9ACTN</name>
<dbReference type="GO" id="GO:0016853">
    <property type="term" value="F:isomerase activity"/>
    <property type="evidence" value="ECO:0007669"/>
    <property type="project" value="InterPro"/>
</dbReference>
<evidence type="ECO:0000313" key="2">
    <source>
        <dbReference type="EMBL" id="QKW50096.1"/>
    </source>
</evidence>